<dbReference type="AlphaFoldDB" id="A0AAV0JQR5"/>
<reference evidence="3" key="1">
    <citation type="submission" date="2022-08" db="EMBL/GenBank/DDBJ databases">
        <authorList>
            <person name="Gutierrez-Valencia J."/>
        </authorList>
    </citation>
    <scope>NUCLEOTIDE SEQUENCE</scope>
</reference>
<feature type="region of interest" description="Disordered" evidence="1">
    <location>
        <begin position="214"/>
        <end position="237"/>
    </location>
</feature>
<dbReference type="EMBL" id="CAMGYJ010000005">
    <property type="protein sequence ID" value="CAI0411918.1"/>
    <property type="molecule type" value="Genomic_DNA"/>
</dbReference>
<name>A0AAV0JQR5_9ROSI</name>
<proteinExistence type="predicted"/>
<keyword evidence="4" id="KW-1185">Reference proteome</keyword>
<comment type="caution">
    <text evidence="3">The sequence shown here is derived from an EMBL/GenBank/DDBJ whole genome shotgun (WGS) entry which is preliminary data.</text>
</comment>
<organism evidence="3 4">
    <name type="scientific">Linum tenue</name>
    <dbReference type="NCBI Taxonomy" id="586396"/>
    <lineage>
        <taxon>Eukaryota</taxon>
        <taxon>Viridiplantae</taxon>
        <taxon>Streptophyta</taxon>
        <taxon>Embryophyta</taxon>
        <taxon>Tracheophyta</taxon>
        <taxon>Spermatophyta</taxon>
        <taxon>Magnoliopsida</taxon>
        <taxon>eudicotyledons</taxon>
        <taxon>Gunneridae</taxon>
        <taxon>Pentapetalae</taxon>
        <taxon>rosids</taxon>
        <taxon>fabids</taxon>
        <taxon>Malpighiales</taxon>
        <taxon>Linaceae</taxon>
        <taxon>Linum</taxon>
    </lineage>
</organism>
<protein>
    <recommendedName>
        <fullName evidence="2">PORR domain-containing protein</fullName>
    </recommendedName>
</protein>
<dbReference type="GO" id="GO:0003723">
    <property type="term" value="F:RNA binding"/>
    <property type="evidence" value="ECO:0007669"/>
    <property type="project" value="InterPro"/>
</dbReference>
<sequence length="261" mass="30048">MSKEKAVPLKIIQGMGWYLGLPDDYLQRFDDGSFRLVDLEGGLKGLAVESQGRVLSVLQTNAMKQGVYSGEPMEALEFPLFPSKGLRLKRKIADWLIEYQKLPYVSPYEDYSYLDTDSDIAEKRVVGFLHELLCLFVEHSAERKKLLCLKKYFGLPQKVHKAFERHPHIFYLSFRNKTRTAILKEAFRDESAIARHPLSIVRQKYVELMMESNPSLKRRRSTNDEVEAVDHEKSESDVDCNYKSVEARTEYSSDRIVAGGS</sequence>
<dbReference type="InterPro" id="IPR021099">
    <property type="entry name" value="PORR_domain"/>
</dbReference>
<dbReference type="PANTHER" id="PTHR31476:SF13">
    <property type="entry name" value="PROTEIN WHAT'S THIS FACTOR 9, MITOCHONDRIAL"/>
    <property type="match status" value="1"/>
</dbReference>
<evidence type="ECO:0000313" key="3">
    <source>
        <dbReference type="EMBL" id="CAI0411918.1"/>
    </source>
</evidence>
<feature type="domain" description="PORR" evidence="2">
    <location>
        <begin position="1"/>
        <end position="212"/>
    </location>
</feature>
<dbReference type="PANTHER" id="PTHR31476">
    <property type="entry name" value="PROTEIN WHAT'S THIS FACTOR 1 HOMOLOG, CHLOROPLASTIC"/>
    <property type="match status" value="1"/>
</dbReference>
<accession>A0AAV0JQR5</accession>
<dbReference type="Pfam" id="PF11955">
    <property type="entry name" value="PORR"/>
    <property type="match status" value="1"/>
</dbReference>
<dbReference type="InterPro" id="IPR045040">
    <property type="entry name" value="PORR_fam"/>
</dbReference>
<dbReference type="Proteomes" id="UP001154282">
    <property type="component" value="Unassembled WGS sequence"/>
</dbReference>
<gene>
    <name evidence="3" type="ORF">LITE_LOCUS15346</name>
</gene>
<evidence type="ECO:0000313" key="4">
    <source>
        <dbReference type="Proteomes" id="UP001154282"/>
    </source>
</evidence>
<evidence type="ECO:0000256" key="1">
    <source>
        <dbReference type="SAM" id="MobiDB-lite"/>
    </source>
</evidence>
<evidence type="ECO:0000259" key="2">
    <source>
        <dbReference type="Pfam" id="PF11955"/>
    </source>
</evidence>